<dbReference type="OrthoDB" id="5292888at2"/>
<dbReference type="Pfam" id="PF00583">
    <property type="entry name" value="Acetyltransf_1"/>
    <property type="match status" value="1"/>
</dbReference>
<keyword evidence="2" id="KW-0808">Transferase</keyword>
<proteinExistence type="predicted"/>
<dbReference type="InterPro" id="IPR000182">
    <property type="entry name" value="GNAT_dom"/>
</dbReference>
<dbReference type="PROSITE" id="PS51186">
    <property type="entry name" value="GNAT"/>
    <property type="match status" value="1"/>
</dbReference>
<dbReference type="AlphaFoldDB" id="A0A4Z0H9A6"/>
<accession>A0A4Z0H9A6</accession>
<feature type="domain" description="N-acetyltransferase" evidence="1">
    <location>
        <begin position="2"/>
        <end position="177"/>
    </location>
</feature>
<dbReference type="Gene3D" id="3.40.630.30">
    <property type="match status" value="1"/>
</dbReference>
<evidence type="ECO:0000313" key="2">
    <source>
        <dbReference type="EMBL" id="TGB05325.1"/>
    </source>
</evidence>
<keyword evidence="3" id="KW-1185">Reference proteome</keyword>
<sequence>MPKVRVAKFEDAEKIANIHVRSWKSTYKDLLDERDVSNSNVENRIALWETVLRKPVNGQIAYVVENDEGEPVGFVSGGKERTKNYGFDGEIYAIYLLEEYQRQGYGSIMLQTFAHAMKEAGYESLLVWVLTKNPSSHFYSKLGAHPVEAEQVTIGQGTYEETAFGWKEIDHLLKHFS</sequence>
<dbReference type="SUPFAM" id="SSF55729">
    <property type="entry name" value="Acyl-CoA N-acyltransferases (Nat)"/>
    <property type="match status" value="1"/>
</dbReference>
<organism evidence="2 3">
    <name type="scientific">Halobacillus salinus</name>
    <dbReference type="NCBI Taxonomy" id="192814"/>
    <lineage>
        <taxon>Bacteria</taxon>
        <taxon>Bacillati</taxon>
        <taxon>Bacillota</taxon>
        <taxon>Bacilli</taxon>
        <taxon>Bacillales</taxon>
        <taxon>Bacillaceae</taxon>
        <taxon>Halobacillus</taxon>
    </lineage>
</organism>
<protein>
    <submittedName>
        <fullName evidence="2">GNAT family N-acetyltransferase</fullName>
    </submittedName>
</protein>
<dbReference type="InterPro" id="IPR016181">
    <property type="entry name" value="Acyl_CoA_acyltransferase"/>
</dbReference>
<reference evidence="2 3" key="1">
    <citation type="journal article" date="2003" name="Int. J. Syst. Evol. Microbiol.">
        <title>Halobacillus salinus sp. nov., isolated from a salt lake on the coast of the East Sea in Korea.</title>
        <authorList>
            <person name="Yoon J.H."/>
            <person name="Kang K.H."/>
            <person name="Park Y.H."/>
        </authorList>
    </citation>
    <scope>NUCLEOTIDE SEQUENCE [LARGE SCALE GENOMIC DNA]</scope>
    <source>
        <strain evidence="2 3">HSL-3</strain>
    </source>
</reference>
<name>A0A4Z0H9A6_9BACI</name>
<evidence type="ECO:0000313" key="3">
    <source>
        <dbReference type="Proteomes" id="UP000297982"/>
    </source>
</evidence>
<evidence type="ECO:0000259" key="1">
    <source>
        <dbReference type="PROSITE" id="PS51186"/>
    </source>
</evidence>
<dbReference type="STRING" id="192814.GCA_900166575_02417"/>
<dbReference type="RefSeq" id="WP_079480734.1">
    <property type="nucleotide sequence ID" value="NZ_FVYZ01000004.1"/>
</dbReference>
<dbReference type="EMBL" id="SRJC01000001">
    <property type="protein sequence ID" value="TGB05325.1"/>
    <property type="molecule type" value="Genomic_DNA"/>
</dbReference>
<comment type="caution">
    <text evidence="2">The sequence shown here is derived from an EMBL/GenBank/DDBJ whole genome shotgun (WGS) entry which is preliminary data.</text>
</comment>
<gene>
    <name evidence="2" type="ORF">E4663_10150</name>
</gene>
<dbReference type="CDD" id="cd04301">
    <property type="entry name" value="NAT_SF"/>
    <property type="match status" value="1"/>
</dbReference>
<dbReference type="GO" id="GO:0016747">
    <property type="term" value="F:acyltransferase activity, transferring groups other than amino-acyl groups"/>
    <property type="evidence" value="ECO:0007669"/>
    <property type="project" value="InterPro"/>
</dbReference>
<dbReference type="Proteomes" id="UP000297982">
    <property type="component" value="Unassembled WGS sequence"/>
</dbReference>